<protein>
    <submittedName>
        <fullName evidence="13">D-alanyl-D-alanine carboxypeptidasefamilyprotein</fullName>
    </submittedName>
</protein>
<keyword evidence="4" id="KW-0133">Cell shape</keyword>
<reference evidence="13 14" key="2">
    <citation type="journal article" date="2016" name="Appl. Microbiol. Biotechnol.">
        <title>Mutations improving production and secretion of extracellular lipase by Burkholderia glumae PG1.</title>
        <authorList>
            <person name="Knapp A."/>
            <person name="Voget S."/>
            <person name="Gao R."/>
            <person name="Zaburannyi N."/>
            <person name="Krysciak D."/>
            <person name="Breuer M."/>
            <person name="Hauer B."/>
            <person name="Streit W.R."/>
            <person name="Muller R."/>
            <person name="Daniel R."/>
            <person name="Jaeger K.E."/>
        </authorList>
    </citation>
    <scope>NUCLEOTIDE SEQUENCE [LARGE SCALE GENOMIC DNA]</scope>
    <source>
        <strain evidence="13 14">PG1</strain>
    </source>
</reference>
<gene>
    <name evidence="13" type="ORF">BGL_1c29100</name>
</gene>
<dbReference type="GO" id="GO:0006508">
    <property type="term" value="P:proteolysis"/>
    <property type="evidence" value="ECO:0007669"/>
    <property type="project" value="InterPro"/>
</dbReference>
<dbReference type="Gene3D" id="3.40.710.10">
    <property type="entry name" value="DD-peptidase/beta-lactamase superfamily"/>
    <property type="match status" value="1"/>
</dbReference>
<accession>A0A0B6RQ01</accession>
<feature type="domain" description="Peptidase S11 D-alanyl-D-alanine carboxypeptidase A N-terminal" evidence="12">
    <location>
        <begin position="157"/>
        <end position="378"/>
    </location>
</feature>
<reference evidence="14" key="1">
    <citation type="submission" date="2011-03" db="EMBL/GenBank/DDBJ databases">
        <authorList>
            <person name="Voget S."/>
            <person name="Streit W.R."/>
            <person name="Jaeger K.E."/>
            <person name="Daniel R."/>
        </authorList>
    </citation>
    <scope>NUCLEOTIDE SEQUENCE [LARGE SCALE GENOMIC DNA]</scope>
    <source>
        <strain evidence="14">PG1</strain>
    </source>
</reference>
<sequence>MTHHPIARLFPLPLPSRRRLALLLIAFAAAMAALLPGTAAAAQTARACAKAHAAHGARCTVRPARHVKPARHAKARRKPRRRMAPKHGAVSHERQHRPRTTRARTARRKPHPPAGRARRAPRHARAPQAPLAARTVGGAKPQLLASCGYTPATRRLLHSQAIYVVDERSGTVLLERHANQIKPIASVSKLMTAVVSLDRRVPLAHRLRVSVSDRDTIKFTGSRLKVGSVLSRRDMLHIALMSSENRAAAALSRDYPGGRAAFIAAMNRKARVLGMTNTHFVNATGLSPHNVSTARDLARLVSAADRYPTIRAFSTDHAQVVHPGHGQLSYVNSNALVRGGDTRIQLQKTGFINEAGHCLVIRYRIGTRPVDVVLLDAPGPHDHVADAIRIRNWLACSLH</sequence>
<keyword evidence="3" id="KW-0378">Hydrolase</keyword>
<dbReference type="GO" id="GO:0009002">
    <property type="term" value="F:serine-type D-Ala-D-Ala carboxypeptidase activity"/>
    <property type="evidence" value="ECO:0007669"/>
    <property type="project" value="InterPro"/>
</dbReference>
<organism evidence="13 14">
    <name type="scientific">Burkholderia plantarii</name>
    <dbReference type="NCBI Taxonomy" id="41899"/>
    <lineage>
        <taxon>Bacteria</taxon>
        <taxon>Pseudomonadati</taxon>
        <taxon>Pseudomonadota</taxon>
        <taxon>Betaproteobacteria</taxon>
        <taxon>Burkholderiales</taxon>
        <taxon>Burkholderiaceae</taxon>
        <taxon>Burkholderia</taxon>
    </lineage>
</organism>
<dbReference type="GO" id="GO:0009252">
    <property type="term" value="P:peptidoglycan biosynthetic process"/>
    <property type="evidence" value="ECO:0007669"/>
    <property type="project" value="UniProtKB-KW"/>
</dbReference>
<dbReference type="AlphaFoldDB" id="A0A0B6RQ01"/>
<dbReference type="GO" id="GO:0071555">
    <property type="term" value="P:cell wall organization"/>
    <property type="evidence" value="ECO:0007669"/>
    <property type="project" value="UniProtKB-KW"/>
</dbReference>
<dbReference type="NCBIfam" id="NF008668">
    <property type="entry name" value="PRK11669.1"/>
    <property type="match status" value="1"/>
</dbReference>
<dbReference type="PANTHER" id="PTHR21581:SF26">
    <property type="entry name" value="D-ALANYL-D-ALANINE ENDOPEPTIDASE"/>
    <property type="match status" value="1"/>
</dbReference>
<dbReference type="SUPFAM" id="SSF56601">
    <property type="entry name" value="beta-lactamase/transpeptidase-like"/>
    <property type="match status" value="1"/>
</dbReference>
<evidence type="ECO:0000256" key="5">
    <source>
        <dbReference type="ARBA" id="ARBA00022984"/>
    </source>
</evidence>
<dbReference type="HOGENOM" id="CLU_027070_0_1_4"/>
<feature type="active site" evidence="7">
    <location>
        <position position="243"/>
    </location>
</feature>
<dbReference type="PANTHER" id="PTHR21581">
    <property type="entry name" value="D-ALANYL-D-ALANINE CARBOXYPEPTIDASE"/>
    <property type="match status" value="1"/>
</dbReference>
<feature type="region of interest" description="Disordered" evidence="10">
    <location>
        <begin position="66"/>
        <end position="137"/>
    </location>
</feature>
<dbReference type="EMBL" id="CP002580">
    <property type="protein sequence ID" value="AJK47387.1"/>
    <property type="molecule type" value="Genomic_DNA"/>
</dbReference>
<evidence type="ECO:0000256" key="11">
    <source>
        <dbReference type="SAM" id="SignalP"/>
    </source>
</evidence>
<feature type="chain" id="PRO_5002109286" evidence="11">
    <location>
        <begin position="42"/>
        <end position="399"/>
    </location>
</feature>
<evidence type="ECO:0000256" key="10">
    <source>
        <dbReference type="SAM" id="MobiDB-lite"/>
    </source>
</evidence>
<keyword evidence="2 11" id="KW-0732">Signal</keyword>
<feature type="signal peptide" evidence="11">
    <location>
        <begin position="1"/>
        <end position="41"/>
    </location>
</feature>
<feature type="binding site" evidence="8">
    <location>
        <position position="348"/>
    </location>
    <ligand>
        <name>substrate</name>
    </ligand>
</feature>
<feature type="active site" description="Proton acceptor" evidence="7">
    <location>
        <position position="189"/>
    </location>
</feature>
<dbReference type="InterPro" id="IPR001967">
    <property type="entry name" value="Peptidase_S11_N"/>
</dbReference>
<keyword evidence="5" id="KW-0573">Peptidoglycan synthesis</keyword>
<comment type="similarity">
    <text evidence="1 9">Belongs to the peptidase S11 family.</text>
</comment>
<dbReference type="KEGG" id="bgp:BGL_1c29100"/>
<evidence type="ECO:0000256" key="9">
    <source>
        <dbReference type="RuleBase" id="RU004016"/>
    </source>
</evidence>
<keyword evidence="6" id="KW-0961">Cell wall biogenesis/degradation</keyword>
<dbReference type="Pfam" id="PF00768">
    <property type="entry name" value="Peptidase_S11"/>
    <property type="match status" value="1"/>
</dbReference>
<evidence type="ECO:0000259" key="12">
    <source>
        <dbReference type="Pfam" id="PF00768"/>
    </source>
</evidence>
<dbReference type="Proteomes" id="UP000031838">
    <property type="component" value="Chromosome 1"/>
</dbReference>
<evidence type="ECO:0000256" key="4">
    <source>
        <dbReference type="ARBA" id="ARBA00022960"/>
    </source>
</evidence>
<feature type="compositionally biased region" description="Basic residues" evidence="10">
    <location>
        <begin position="66"/>
        <end position="85"/>
    </location>
</feature>
<dbReference type="MEROPS" id="S11.007"/>
<dbReference type="GO" id="GO:0008360">
    <property type="term" value="P:regulation of cell shape"/>
    <property type="evidence" value="ECO:0007669"/>
    <property type="project" value="UniProtKB-KW"/>
</dbReference>
<feature type="compositionally biased region" description="Basic residues" evidence="10">
    <location>
        <begin position="94"/>
        <end position="125"/>
    </location>
</feature>
<keyword evidence="14" id="KW-1185">Reference proteome</keyword>
<name>A0A0B6RQ01_BURPL</name>
<evidence type="ECO:0000256" key="8">
    <source>
        <dbReference type="PIRSR" id="PIRSR618044-2"/>
    </source>
</evidence>
<dbReference type="PRINTS" id="PR00725">
    <property type="entry name" value="DADACBPTASE1"/>
</dbReference>
<evidence type="ECO:0000256" key="6">
    <source>
        <dbReference type="ARBA" id="ARBA00023316"/>
    </source>
</evidence>
<evidence type="ECO:0000256" key="2">
    <source>
        <dbReference type="ARBA" id="ARBA00022729"/>
    </source>
</evidence>
<evidence type="ECO:0000256" key="7">
    <source>
        <dbReference type="PIRSR" id="PIRSR618044-1"/>
    </source>
</evidence>
<keyword evidence="13" id="KW-0121">Carboxypeptidase</keyword>
<proteinExistence type="inferred from homology"/>
<dbReference type="InterPro" id="IPR012338">
    <property type="entry name" value="Beta-lactam/transpept-like"/>
</dbReference>
<evidence type="ECO:0000256" key="1">
    <source>
        <dbReference type="ARBA" id="ARBA00007164"/>
    </source>
</evidence>
<evidence type="ECO:0000313" key="14">
    <source>
        <dbReference type="Proteomes" id="UP000031838"/>
    </source>
</evidence>
<feature type="active site" description="Acyl-ester intermediate" evidence="7">
    <location>
        <position position="186"/>
    </location>
</feature>
<keyword evidence="13" id="KW-0645">Protease</keyword>
<evidence type="ECO:0000256" key="3">
    <source>
        <dbReference type="ARBA" id="ARBA00022801"/>
    </source>
</evidence>
<dbReference type="InterPro" id="IPR018044">
    <property type="entry name" value="Peptidase_S11"/>
</dbReference>
<dbReference type="RefSeq" id="WP_063931959.1">
    <property type="nucleotide sequence ID" value="NZ_CP002580.1"/>
</dbReference>
<evidence type="ECO:0000313" key="13">
    <source>
        <dbReference type="EMBL" id="AJK47387.1"/>
    </source>
</evidence>